<dbReference type="Proteomes" id="UP000000845">
    <property type="component" value="Chromosome"/>
</dbReference>
<proteinExistence type="predicted"/>
<organism evidence="1 2">
    <name type="scientific">Sebaldella termitidis (strain ATCC 33386 / NCTC 11300)</name>
    <dbReference type="NCBI Taxonomy" id="526218"/>
    <lineage>
        <taxon>Bacteria</taxon>
        <taxon>Fusobacteriati</taxon>
        <taxon>Fusobacteriota</taxon>
        <taxon>Fusobacteriia</taxon>
        <taxon>Fusobacteriales</taxon>
        <taxon>Leptotrichiaceae</taxon>
        <taxon>Sebaldella</taxon>
    </lineage>
</organism>
<dbReference type="HOGENOM" id="CLU_057117_0_0_0"/>
<name>D1AFD6_SEBTE</name>
<dbReference type="EMBL" id="CP001739">
    <property type="protein sequence ID" value="ACZ07821.1"/>
    <property type="molecule type" value="Genomic_DNA"/>
</dbReference>
<sequence>MLYIKVILHVNEKINYINSQKNHIFYIILTKLGEKMEKNSKKNQFFFQEYDIFIDFHKKINKREKFFLEFLIEKIKNNFENPNEKTLVFEIEVLFKVLNITEKEEFERFMNSFSEKRIIYKCKKFNLLTFEGSLYPVASFEFNDEKFYIDISEKFYSIFSAEENNFKELYFDILLQFDSMIVKKLFLFLINNKSINDTLEVSEEYLKEYLELSNTYDRFYDFEKNVLKKSIAQIEKYTPLKIKYEKIKNKSYLNSKIVGIKFYIIDNVRSNLSKQTNELLKGYEDLFVKYNKIWDYTLSMLSKKGYEYVKKNISYTILHRKDNMDRYIVEALKYNHYDNRLKNRVAKFSETHKLVFDEEKHYASLADLHTEFFKIIANLNLFYLTQVDTFYRELYKLKKYNELEYIDNQIAVFIEYNGEYQSRMFVFEK</sequence>
<dbReference type="InterPro" id="IPR036388">
    <property type="entry name" value="WH-like_DNA-bd_sf"/>
</dbReference>
<protein>
    <submittedName>
        <fullName evidence="1">Uncharacterized protein</fullName>
    </submittedName>
</protein>
<dbReference type="InterPro" id="IPR036390">
    <property type="entry name" value="WH_DNA-bd_sf"/>
</dbReference>
<keyword evidence="2" id="KW-1185">Reference proteome</keyword>
<reference evidence="1 2" key="2">
    <citation type="journal article" date="2010" name="Stand. Genomic Sci.">
        <title>Complete genome sequence of Sebaldella termitidis type strain (NCTC 11300).</title>
        <authorList>
            <person name="Harmon-Smith M."/>
            <person name="Celia L."/>
            <person name="Chertkov O."/>
            <person name="Lapidus A."/>
            <person name="Copeland A."/>
            <person name="Glavina Del Rio T."/>
            <person name="Nolan M."/>
            <person name="Lucas S."/>
            <person name="Tice H."/>
            <person name="Cheng J.F."/>
            <person name="Han C."/>
            <person name="Detter J.C."/>
            <person name="Bruce D."/>
            <person name="Goodwin L."/>
            <person name="Pitluck S."/>
            <person name="Pati A."/>
            <person name="Liolios K."/>
            <person name="Ivanova N."/>
            <person name="Mavromatis K."/>
            <person name="Mikhailova N."/>
            <person name="Chen A."/>
            <person name="Palaniappan K."/>
            <person name="Land M."/>
            <person name="Hauser L."/>
            <person name="Chang Y.J."/>
            <person name="Jeffries C.D."/>
            <person name="Brettin T."/>
            <person name="Goker M."/>
            <person name="Beck B."/>
            <person name="Bristow J."/>
            <person name="Eisen J.A."/>
            <person name="Markowitz V."/>
            <person name="Hugenholtz P."/>
            <person name="Kyrpides N.C."/>
            <person name="Klenk H.P."/>
            <person name="Chen F."/>
        </authorList>
    </citation>
    <scope>NUCLEOTIDE SEQUENCE [LARGE SCALE GENOMIC DNA]</scope>
    <source>
        <strain evidence="2">ATCC 33386 / NCTC 11300</strain>
    </source>
</reference>
<dbReference type="KEGG" id="str:Sterm_0953"/>
<dbReference type="AlphaFoldDB" id="D1AFD6"/>
<accession>D1AFD6</accession>
<dbReference type="eggNOG" id="COG5527">
    <property type="taxonomic scope" value="Bacteria"/>
</dbReference>
<dbReference type="Gene3D" id="1.10.10.10">
    <property type="entry name" value="Winged helix-like DNA-binding domain superfamily/Winged helix DNA-binding domain"/>
    <property type="match status" value="1"/>
</dbReference>
<evidence type="ECO:0000313" key="2">
    <source>
        <dbReference type="Proteomes" id="UP000000845"/>
    </source>
</evidence>
<gene>
    <name evidence="1" type="ordered locus">Sterm_0953</name>
</gene>
<dbReference type="STRING" id="526218.Sterm_0953"/>
<dbReference type="Pfam" id="PF21205">
    <property type="entry name" value="Rep3_C"/>
    <property type="match status" value="1"/>
</dbReference>
<reference evidence="2" key="1">
    <citation type="submission" date="2009-09" db="EMBL/GenBank/DDBJ databases">
        <title>The complete chromosome of Sebaldella termitidis ATCC 33386.</title>
        <authorList>
            <consortium name="US DOE Joint Genome Institute (JGI-PGF)"/>
            <person name="Lucas S."/>
            <person name="Copeland A."/>
            <person name="Lapidus A."/>
            <person name="Glavina del Rio T."/>
            <person name="Dalin E."/>
            <person name="Tice H."/>
            <person name="Bruce D."/>
            <person name="Goodwin L."/>
            <person name="Pitluck S."/>
            <person name="Kyrpides N."/>
            <person name="Mavromatis K."/>
            <person name="Ivanova N."/>
            <person name="Mikhailova N."/>
            <person name="Sims D."/>
            <person name="Meincke L."/>
            <person name="Brettin T."/>
            <person name="Detter J.C."/>
            <person name="Han C."/>
            <person name="Larimer F."/>
            <person name="Land M."/>
            <person name="Hauser L."/>
            <person name="Markowitz V."/>
            <person name="Cheng J.F."/>
            <person name="Hugenholtz P."/>
            <person name="Woyke T."/>
            <person name="Wu D."/>
            <person name="Eisen J.A."/>
        </authorList>
    </citation>
    <scope>NUCLEOTIDE SEQUENCE [LARGE SCALE GENOMIC DNA]</scope>
    <source>
        <strain evidence="2">ATCC 33386 / NCTC 11300</strain>
    </source>
</reference>
<dbReference type="SUPFAM" id="SSF46785">
    <property type="entry name" value="Winged helix' DNA-binding domain"/>
    <property type="match status" value="1"/>
</dbReference>
<evidence type="ECO:0000313" key="1">
    <source>
        <dbReference type="EMBL" id="ACZ07821.1"/>
    </source>
</evidence>